<dbReference type="GO" id="GO:0005524">
    <property type="term" value="F:ATP binding"/>
    <property type="evidence" value="ECO:0007669"/>
    <property type="project" value="UniProtKB-KW"/>
</dbReference>
<dbReference type="GO" id="GO:0016773">
    <property type="term" value="F:phosphotransferase activity, alcohol group as acceptor"/>
    <property type="evidence" value="ECO:0007669"/>
    <property type="project" value="InterPro"/>
</dbReference>
<dbReference type="AlphaFoldDB" id="A0A8J2UCR4"/>
<sequence length="163" mass="17784">MKVPQIIPTKIYDLPGLQHQLHRWRLLGKTIAFTNGCFDILHRGHIASLSDAAREAEILIVGLNSDASTRRLKGDDRPINNQESRATVLASLLMVDAVIIFDEDTPLQLINLVTPDVLVKGGDYTLEQIVGAKEVLAAGGRVVINPIVPGFSTTGLIDKITRL</sequence>
<dbReference type="Pfam" id="PF01467">
    <property type="entry name" value="CTP_transf_like"/>
    <property type="match status" value="1"/>
</dbReference>
<dbReference type="EMBL" id="BMJC01000002">
    <property type="protein sequence ID" value="GGA96668.1"/>
    <property type="molecule type" value="Genomic_DNA"/>
</dbReference>
<dbReference type="NCBIfam" id="TIGR02199">
    <property type="entry name" value="rfaE_dom_II"/>
    <property type="match status" value="1"/>
</dbReference>
<evidence type="ECO:0000256" key="7">
    <source>
        <dbReference type="ARBA" id="ARBA00047428"/>
    </source>
</evidence>
<dbReference type="InterPro" id="IPR014729">
    <property type="entry name" value="Rossmann-like_a/b/a_fold"/>
</dbReference>
<dbReference type="PANTHER" id="PTHR43793">
    <property type="entry name" value="FAD SYNTHASE"/>
    <property type="match status" value="1"/>
</dbReference>
<protein>
    <recommendedName>
        <fullName evidence="1">D-glycero-beta-D-manno-heptose 1-phosphate adenylyltransferase</fullName>
        <ecNumber evidence="1">2.7.7.70</ecNumber>
    </recommendedName>
</protein>
<evidence type="ECO:0000256" key="6">
    <source>
        <dbReference type="ARBA" id="ARBA00023277"/>
    </source>
</evidence>
<dbReference type="SUPFAM" id="SSF52374">
    <property type="entry name" value="Nucleotidylyl transferase"/>
    <property type="match status" value="1"/>
</dbReference>
<evidence type="ECO:0000256" key="1">
    <source>
        <dbReference type="ARBA" id="ARBA00012519"/>
    </source>
</evidence>
<keyword evidence="6" id="KW-0119">Carbohydrate metabolism</keyword>
<feature type="domain" description="Cytidyltransferase-like" evidence="8">
    <location>
        <begin position="33"/>
        <end position="127"/>
    </location>
</feature>
<evidence type="ECO:0000256" key="2">
    <source>
        <dbReference type="ARBA" id="ARBA00022679"/>
    </source>
</evidence>
<dbReference type="InterPro" id="IPR050385">
    <property type="entry name" value="Archaeal_FAD_synthase"/>
</dbReference>
<keyword evidence="2" id="KW-0808">Transferase</keyword>
<keyword evidence="10" id="KW-1185">Reference proteome</keyword>
<dbReference type="GO" id="GO:0005975">
    <property type="term" value="P:carbohydrate metabolic process"/>
    <property type="evidence" value="ECO:0007669"/>
    <property type="project" value="InterPro"/>
</dbReference>
<keyword evidence="4" id="KW-0547">Nucleotide-binding</keyword>
<evidence type="ECO:0000313" key="10">
    <source>
        <dbReference type="Proteomes" id="UP000607559"/>
    </source>
</evidence>
<dbReference type="PANTHER" id="PTHR43793:SF2">
    <property type="entry name" value="BIFUNCTIONAL PROTEIN HLDE"/>
    <property type="match status" value="1"/>
</dbReference>
<organism evidence="9 10">
    <name type="scientific">Puia dinghuensis</name>
    <dbReference type="NCBI Taxonomy" id="1792502"/>
    <lineage>
        <taxon>Bacteria</taxon>
        <taxon>Pseudomonadati</taxon>
        <taxon>Bacteroidota</taxon>
        <taxon>Chitinophagia</taxon>
        <taxon>Chitinophagales</taxon>
        <taxon>Chitinophagaceae</taxon>
        <taxon>Puia</taxon>
    </lineage>
</organism>
<dbReference type="InterPro" id="IPR004821">
    <property type="entry name" value="Cyt_trans-like"/>
</dbReference>
<dbReference type="Gene3D" id="3.40.50.620">
    <property type="entry name" value="HUPs"/>
    <property type="match status" value="1"/>
</dbReference>
<evidence type="ECO:0000259" key="8">
    <source>
        <dbReference type="Pfam" id="PF01467"/>
    </source>
</evidence>
<dbReference type="InterPro" id="IPR011914">
    <property type="entry name" value="RfaE_dom_II"/>
</dbReference>
<dbReference type="EC" id="2.7.7.70" evidence="1"/>
<comment type="catalytic activity">
    <reaction evidence="7">
        <text>D-glycero-beta-D-manno-heptose 1-phosphate + ATP + H(+) = ADP-D-glycero-beta-D-manno-heptose + diphosphate</text>
        <dbReference type="Rhea" id="RHEA:27465"/>
        <dbReference type="ChEBI" id="CHEBI:15378"/>
        <dbReference type="ChEBI" id="CHEBI:30616"/>
        <dbReference type="ChEBI" id="CHEBI:33019"/>
        <dbReference type="ChEBI" id="CHEBI:59967"/>
        <dbReference type="ChEBI" id="CHEBI:61593"/>
        <dbReference type="EC" id="2.7.7.70"/>
    </reaction>
</comment>
<reference evidence="9" key="2">
    <citation type="submission" date="2020-09" db="EMBL/GenBank/DDBJ databases">
        <authorList>
            <person name="Sun Q."/>
            <person name="Zhou Y."/>
        </authorList>
    </citation>
    <scope>NUCLEOTIDE SEQUENCE</scope>
    <source>
        <strain evidence="9">CGMCC 1.15448</strain>
    </source>
</reference>
<dbReference type="RefSeq" id="WP_188931089.1">
    <property type="nucleotide sequence ID" value="NZ_BMJC01000002.1"/>
</dbReference>
<proteinExistence type="predicted"/>
<evidence type="ECO:0000256" key="3">
    <source>
        <dbReference type="ARBA" id="ARBA00022695"/>
    </source>
</evidence>
<dbReference type="GO" id="GO:0016779">
    <property type="term" value="F:nucleotidyltransferase activity"/>
    <property type="evidence" value="ECO:0007669"/>
    <property type="project" value="UniProtKB-KW"/>
</dbReference>
<comment type="caution">
    <text evidence="9">The sequence shown here is derived from an EMBL/GenBank/DDBJ whole genome shotgun (WGS) entry which is preliminary data.</text>
</comment>
<gene>
    <name evidence="9" type="ORF">GCM10011511_19960</name>
</gene>
<evidence type="ECO:0000313" key="9">
    <source>
        <dbReference type="EMBL" id="GGA96668.1"/>
    </source>
</evidence>
<reference evidence="9" key="1">
    <citation type="journal article" date="2014" name="Int. J. Syst. Evol. Microbiol.">
        <title>Complete genome sequence of Corynebacterium casei LMG S-19264T (=DSM 44701T), isolated from a smear-ripened cheese.</title>
        <authorList>
            <consortium name="US DOE Joint Genome Institute (JGI-PGF)"/>
            <person name="Walter F."/>
            <person name="Albersmeier A."/>
            <person name="Kalinowski J."/>
            <person name="Ruckert C."/>
        </authorList>
    </citation>
    <scope>NUCLEOTIDE SEQUENCE</scope>
    <source>
        <strain evidence="9">CGMCC 1.15448</strain>
    </source>
</reference>
<name>A0A8J2UCR4_9BACT</name>
<dbReference type="NCBIfam" id="TIGR00125">
    <property type="entry name" value="cyt_tran_rel"/>
    <property type="match status" value="1"/>
</dbReference>
<keyword evidence="3" id="KW-0548">Nucleotidyltransferase</keyword>
<evidence type="ECO:0000256" key="5">
    <source>
        <dbReference type="ARBA" id="ARBA00022840"/>
    </source>
</evidence>
<keyword evidence="5" id="KW-0067">ATP-binding</keyword>
<dbReference type="Proteomes" id="UP000607559">
    <property type="component" value="Unassembled WGS sequence"/>
</dbReference>
<evidence type="ECO:0000256" key="4">
    <source>
        <dbReference type="ARBA" id="ARBA00022741"/>
    </source>
</evidence>
<accession>A0A8J2UCR4</accession>